<keyword evidence="2" id="KW-1185">Reference proteome</keyword>
<dbReference type="Pfam" id="PF13671">
    <property type="entry name" value="AAA_33"/>
    <property type="match status" value="1"/>
</dbReference>
<organism evidence="1 2">
    <name type="scientific">Allohahella marinimesophila</name>
    <dbReference type="NCBI Taxonomy" id="1054972"/>
    <lineage>
        <taxon>Bacteria</taxon>
        <taxon>Pseudomonadati</taxon>
        <taxon>Pseudomonadota</taxon>
        <taxon>Gammaproteobacteria</taxon>
        <taxon>Oceanospirillales</taxon>
        <taxon>Hahellaceae</taxon>
        <taxon>Allohahella</taxon>
    </lineage>
</organism>
<evidence type="ECO:0000313" key="1">
    <source>
        <dbReference type="EMBL" id="GAA3945614.1"/>
    </source>
</evidence>
<reference evidence="2" key="1">
    <citation type="journal article" date="2019" name="Int. J. Syst. Evol. Microbiol.">
        <title>The Global Catalogue of Microorganisms (GCM) 10K type strain sequencing project: providing services to taxonomists for standard genome sequencing and annotation.</title>
        <authorList>
            <consortium name="The Broad Institute Genomics Platform"/>
            <consortium name="The Broad Institute Genome Sequencing Center for Infectious Disease"/>
            <person name="Wu L."/>
            <person name="Ma J."/>
        </authorList>
    </citation>
    <scope>NUCLEOTIDE SEQUENCE [LARGE SCALE GENOMIC DNA]</scope>
    <source>
        <strain evidence="2">JCM 17555</strain>
    </source>
</reference>
<dbReference type="Proteomes" id="UP001501337">
    <property type="component" value="Unassembled WGS sequence"/>
</dbReference>
<dbReference type="PANTHER" id="PTHR39206:SF1">
    <property type="entry name" value="SLL8004 PROTEIN"/>
    <property type="match status" value="1"/>
</dbReference>
<dbReference type="InterPro" id="IPR027417">
    <property type="entry name" value="P-loop_NTPase"/>
</dbReference>
<dbReference type="PANTHER" id="PTHR39206">
    <property type="entry name" value="SLL8004 PROTEIN"/>
    <property type="match status" value="1"/>
</dbReference>
<dbReference type="Gene3D" id="3.40.50.300">
    <property type="entry name" value="P-loop containing nucleotide triphosphate hydrolases"/>
    <property type="match status" value="1"/>
</dbReference>
<dbReference type="EMBL" id="BAABBO010000001">
    <property type="protein sequence ID" value="GAA3945614.1"/>
    <property type="molecule type" value="Genomic_DNA"/>
</dbReference>
<protein>
    <submittedName>
        <fullName evidence="1">Zeta toxin family protein</fullName>
    </submittedName>
</protein>
<accession>A0ABP7NFG6</accession>
<proteinExistence type="predicted"/>
<sequence length="198" mass="21652">MSPPHLWVLAGGNGSGKSTFFETRLKQHGIAFVNADLIQRAMFKGLGPEASYSAAKLAGKMRDKLLEERRSFCFETVFSHASKIDFIAKAKSLGYKITLVYIHLSDDNLNLARVAGRVSTGGHHVPDDKVLSRIPRVLQLMQTALQIVDSAYLLDNSSADNPYQVVARINAGKPEAKVEPLPAWAQTMLQHGPAKDAP</sequence>
<name>A0ABP7NFG6_9GAMM</name>
<evidence type="ECO:0000313" key="2">
    <source>
        <dbReference type="Proteomes" id="UP001501337"/>
    </source>
</evidence>
<dbReference type="RefSeq" id="WP_344802186.1">
    <property type="nucleotide sequence ID" value="NZ_BAABBO010000001.1"/>
</dbReference>
<dbReference type="SUPFAM" id="SSF52540">
    <property type="entry name" value="P-loop containing nucleoside triphosphate hydrolases"/>
    <property type="match status" value="1"/>
</dbReference>
<gene>
    <name evidence="1" type="ORF">GCM10022278_00990</name>
</gene>
<comment type="caution">
    <text evidence="1">The sequence shown here is derived from an EMBL/GenBank/DDBJ whole genome shotgun (WGS) entry which is preliminary data.</text>
</comment>